<dbReference type="PANTHER" id="PTHR30126:SF25">
    <property type="entry name" value="HTH-TYPE TRANSCRIPTIONAL REGULATOR METR"/>
    <property type="match status" value="1"/>
</dbReference>
<dbReference type="AlphaFoldDB" id="A0A9N8IZ89"/>
<evidence type="ECO:0000256" key="1">
    <source>
        <dbReference type="ARBA" id="ARBA00009437"/>
    </source>
</evidence>
<dbReference type="GO" id="GO:0000976">
    <property type="term" value="F:transcription cis-regulatory region binding"/>
    <property type="evidence" value="ECO:0007669"/>
    <property type="project" value="TreeGrafter"/>
</dbReference>
<sequence>MNRISFFHAKASLKFCSFVYKSRKMEIRHLKLIKAIVEEGSITKAIDKLHLTQSALSHQLKEAEYQLGTAIFLRTNKKLVLTKAGEKIYDLANEILDKLSQAQTQIKQMVYGEYGEIRISTECFSSYHWLPPVLKQFHLLYPNVELKIVTEATHIPLQKLLENTIDIAIVSDTIKDNHIKYTELFQDEVVMAVSENHPWADKKYVVAEDFINEHLIIHSLPMETVTIHQFVLAPAKVTPKKVTPLPLTEASLEMVKADMGVMSMAKWALQPHLKNNPIKAVKVGKNGLKRKHFIATRANETYPDYFQHFINFLQNEINLQWNIQ</sequence>
<dbReference type="SUPFAM" id="SSF46785">
    <property type="entry name" value="Winged helix' DNA-binding domain"/>
    <property type="match status" value="1"/>
</dbReference>
<evidence type="ECO:0000313" key="7">
    <source>
        <dbReference type="Proteomes" id="UP000533639"/>
    </source>
</evidence>
<dbReference type="GO" id="GO:0003700">
    <property type="term" value="F:DNA-binding transcription factor activity"/>
    <property type="evidence" value="ECO:0007669"/>
    <property type="project" value="InterPro"/>
</dbReference>
<dbReference type="Proteomes" id="UP000533639">
    <property type="component" value="Unassembled WGS sequence"/>
</dbReference>
<dbReference type="InterPro" id="IPR036388">
    <property type="entry name" value="WH-like_DNA-bd_sf"/>
</dbReference>
<dbReference type="Gene3D" id="3.40.190.290">
    <property type="match status" value="1"/>
</dbReference>
<reference evidence="6 7" key="1">
    <citation type="submission" date="2020-06" db="EMBL/GenBank/DDBJ databases">
        <authorList>
            <person name="Criscuolo A."/>
        </authorList>
    </citation>
    <scope>NUCLEOTIDE SEQUENCE [LARGE SCALE GENOMIC DNA]</scope>
    <source>
        <strain evidence="6">PXU-55</strain>
    </source>
</reference>
<dbReference type="PANTHER" id="PTHR30126">
    <property type="entry name" value="HTH-TYPE TRANSCRIPTIONAL REGULATOR"/>
    <property type="match status" value="1"/>
</dbReference>
<dbReference type="FunFam" id="1.10.10.10:FF:000001">
    <property type="entry name" value="LysR family transcriptional regulator"/>
    <property type="match status" value="1"/>
</dbReference>
<accession>A0A9N8IZ89</accession>
<evidence type="ECO:0000313" key="6">
    <source>
        <dbReference type="EMBL" id="CAC9972539.1"/>
    </source>
</evidence>
<name>A0A9N8IZ89_9FLAO</name>
<dbReference type="Gene3D" id="1.10.10.10">
    <property type="entry name" value="Winged helix-like DNA-binding domain superfamily/Winged helix DNA-binding domain"/>
    <property type="match status" value="1"/>
</dbReference>
<dbReference type="PROSITE" id="PS50931">
    <property type="entry name" value="HTH_LYSR"/>
    <property type="match status" value="1"/>
</dbReference>
<evidence type="ECO:0000256" key="2">
    <source>
        <dbReference type="ARBA" id="ARBA00023015"/>
    </source>
</evidence>
<evidence type="ECO:0000256" key="3">
    <source>
        <dbReference type="ARBA" id="ARBA00023125"/>
    </source>
</evidence>
<keyword evidence="4" id="KW-0804">Transcription</keyword>
<dbReference type="Pfam" id="PF00126">
    <property type="entry name" value="HTH_1"/>
    <property type="match status" value="1"/>
</dbReference>
<feature type="domain" description="HTH lysR-type" evidence="5">
    <location>
        <begin position="25"/>
        <end position="82"/>
    </location>
</feature>
<dbReference type="EMBL" id="CAIJDE010000017">
    <property type="protein sequence ID" value="CAC9972539.1"/>
    <property type="molecule type" value="Genomic_DNA"/>
</dbReference>
<keyword evidence="2" id="KW-0805">Transcription regulation</keyword>
<keyword evidence="7" id="KW-1185">Reference proteome</keyword>
<protein>
    <submittedName>
        <fullName evidence="6">LysR family transcriptional regulator</fullName>
    </submittedName>
</protein>
<dbReference type="Pfam" id="PF03466">
    <property type="entry name" value="LysR_substrate"/>
    <property type="match status" value="1"/>
</dbReference>
<dbReference type="InterPro" id="IPR000847">
    <property type="entry name" value="LysR_HTH_N"/>
</dbReference>
<organism evidence="6 7">
    <name type="scientific">Flavobacterium panici</name>
    <dbReference type="NCBI Taxonomy" id="2654843"/>
    <lineage>
        <taxon>Bacteria</taxon>
        <taxon>Pseudomonadati</taxon>
        <taxon>Bacteroidota</taxon>
        <taxon>Flavobacteriia</taxon>
        <taxon>Flavobacteriales</taxon>
        <taxon>Flavobacteriaceae</taxon>
        <taxon>Flavobacterium</taxon>
    </lineage>
</organism>
<proteinExistence type="inferred from homology"/>
<evidence type="ECO:0000256" key="4">
    <source>
        <dbReference type="ARBA" id="ARBA00023163"/>
    </source>
</evidence>
<evidence type="ECO:0000259" key="5">
    <source>
        <dbReference type="PROSITE" id="PS50931"/>
    </source>
</evidence>
<comment type="caution">
    <text evidence="6">The sequence shown here is derived from an EMBL/GenBank/DDBJ whole genome shotgun (WGS) entry which is preliminary data.</text>
</comment>
<dbReference type="SUPFAM" id="SSF53850">
    <property type="entry name" value="Periplasmic binding protein-like II"/>
    <property type="match status" value="1"/>
</dbReference>
<dbReference type="InterPro" id="IPR036390">
    <property type="entry name" value="WH_DNA-bd_sf"/>
</dbReference>
<dbReference type="InterPro" id="IPR005119">
    <property type="entry name" value="LysR_subst-bd"/>
</dbReference>
<keyword evidence="3" id="KW-0238">DNA-binding</keyword>
<comment type="similarity">
    <text evidence="1">Belongs to the LysR transcriptional regulatory family.</text>
</comment>
<gene>
    <name evidence="6" type="ORF">FLAPXU55_00215</name>
</gene>